<name>A0AA35VXQ6_LACSI</name>
<dbReference type="AlphaFoldDB" id="A0AA35VXQ6"/>
<organism evidence="1 2">
    <name type="scientific">Lactuca saligna</name>
    <name type="common">Willowleaf lettuce</name>
    <dbReference type="NCBI Taxonomy" id="75948"/>
    <lineage>
        <taxon>Eukaryota</taxon>
        <taxon>Viridiplantae</taxon>
        <taxon>Streptophyta</taxon>
        <taxon>Embryophyta</taxon>
        <taxon>Tracheophyta</taxon>
        <taxon>Spermatophyta</taxon>
        <taxon>Magnoliopsida</taxon>
        <taxon>eudicotyledons</taxon>
        <taxon>Gunneridae</taxon>
        <taxon>Pentapetalae</taxon>
        <taxon>asterids</taxon>
        <taxon>campanulids</taxon>
        <taxon>Asterales</taxon>
        <taxon>Asteraceae</taxon>
        <taxon>Cichorioideae</taxon>
        <taxon>Cichorieae</taxon>
        <taxon>Lactucinae</taxon>
        <taxon>Lactuca</taxon>
    </lineage>
</organism>
<dbReference type="EMBL" id="OX465078">
    <property type="protein sequence ID" value="CAI9270582.1"/>
    <property type="molecule type" value="Genomic_DNA"/>
</dbReference>
<dbReference type="Proteomes" id="UP001177003">
    <property type="component" value="Chromosome 2"/>
</dbReference>
<evidence type="ECO:0000313" key="2">
    <source>
        <dbReference type="Proteomes" id="UP001177003"/>
    </source>
</evidence>
<gene>
    <name evidence="1" type="ORF">LSALG_LOCUS10886</name>
</gene>
<keyword evidence="2" id="KW-1185">Reference proteome</keyword>
<accession>A0AA35VXQ6</accession>
<proteinExistence type="predicted"/>
<reference evidence="1" key="1">
    <citation type="submission" date="2023-04" db="EMBL/GenBank/DDBJ databases">
        <authorList>
            <person name="Vijverberg K."/>
            <person name="Xiong W."/>
            <person name="Schranz E."/>
        </authorList>
    </citation>
    <scope>NUCLEOTIDE SEQUENCE</scope>
</reference>
<sequence length="123" mass="14083">MKSCIADVNTYLTNIIETHDSLLTVSVRQHLADKLKPIFYMLNRLEGVLESDSLLKQGENLSSNLPLRNQPTLLEDENAKLKRKSRDQELDANLRIARVEKARKKELRDAQISLEAKKALFLP</sequence>
<evidence type="ECO:0000313" key="1">
    <source>
        <dbReference type="EMBL" id="CAI9270582.1"/>
    </source>
</evidence>
<protein>
    <submittedName>
        <fullName evidence="1">Uncharacterized protein</fullName>
    </submittedName>
</protein>